<dbReference type="PANTHER" id="PTHR46424:SF1">
    <property type="entry name" value="UBX DOMAIN-CONTAINING PROTEIN 4"/>
    <property type="match status" value="1"/>
</dbReference>
<evidence type="ECO:0000313" key="4">
    <source>
        <dbReference type="EMBL" id="SCV03853.1"/>
    </source>
</evidence>
<dbReference type="Pfam" id="PF23187">
    <property type="entry name" value="UBX7_N"/>
    <property type="match status" value="1"/>
</dbReference>
<keyword evidence="1" id="KW-0175">Coiled coil</keyword>
<evidence type="ECO:0000259" key="3">
    <source>
        <dbReference type="PROSITE" id="PS50033"/>
    </source>
</evidence>
<dbReference type="SMART" id="SM00166">
    <property type="entry name" value="UBX"/>
    <property type="match status" value="1"/>
</dbReference>
<protein>
    <submittedName>
        <fullName evidence="4">LAMI_0H11474g1_1</fullName>
    </submittedName>
</protein>
<feature type="region of interest" description="Disordered" evidence="2">
    <location>
        <begin position="304"/>
        <end position="392"/>
    </location>
</feature>
<dbReference type="PROSITE" id="PS50033">
    <property type="entry name" value="UBX"/>
    <property type="match status" value="1"/>
</dbReference>
<dbReference type="AlphaFoldDB" id="A0A1G4KHG9"/>
<dbReference type="InterPro" id="IPR001012">
    <property type="entry name" value="UBX_dom"/>
</dbReference>
<dbReference type="STRING" id="1230905.A0A1G4KHG9"/>
<dbReference type="Pfam" id="PF00789">
    <property type="entry name" value="UBX"/>
    <property type="match status" value="1"/>
</dbReference>
<reference evidence="5" key="1">
    <citation type="submission" date="2016-03" db="EMBL/GenBank/DDBJ databases">
        <authorList>
            <person name="Devillers H."/>
        </authorList>
    </citation>
    <scope>NUCLEOTIDE SEQUENCE [LARGE SCALE GENOMIC DNA]</scope>
</reference>
<dbReference type="EMBL" id="LT598468">
    <property type="protein sequence ID" value="SCV03853.1"/>
    <property type="molecule type" value="Genomic_DNA"/>
</dbReference>
<dbReference type="Proteomes" id="UP000191024">
    <property type="component" value="Chromosome H"/>
</dbReference>
<dbReference type="Gene3D" id="3.10.20.90">
    <property type="entry name" value="Phosphatidylinositol 3-kinase Catalytic Subunit, Chain A, domain 1"/>
    <property type="match status" value="1"/>
</dbReference>
<evidence type="ECO:0000256" key="2">
    <source>
        <dbReference type="SAM" id="MobiDB-lite"/>
    </source>
</evidence>
<organism evidence="4 5">
    <name type="scientific">Lachancea mirantina</name>
    <dbReference type="NCBI Taxonomy" id="1230905"/>
    <lineage>
        <taxon>Eukaryota</taxon>
        <taxon>Fungi</taxon>
        <taxon>Dikarya</taxon>
        <taxon>Ascomycota</taxon>
        <taxon>Saccharomycotina</taxon>
        <taxon>Saccharomycetes</taxon>
        <taxon>Saccharomycetales</taxon>
        <taxon>Saccharomycetaceae</taxon>
        <taxon>Lachancea</taxon>
    </lineage>
</organism>
<dbReference type="PANTHER" id="PTHR46424">
    <property type="entry name" value="UBX DOMAIN-CONTAINING PROTEIN 4"/>
    <property type="match status" value="1"/>
</dbReference>
<evidence type="ECO:0000313" key="5">
    <source>
        <dbReference type="Proteomes" id="UP000191024"/>
    </source>
</evidence>
<feature type="domain" description="UBX" evidence="3">
    <location>
        <begin position="189"/>
        <end position="267"/>
    </location>
</feature>
<accession>A0A1G4KHG9</accession>
<feature type="coiled-coil region" evidence="1">
    <location>
        <begin position="130"/>
        <end position="172"/>
    </location>
</feature>
<sequence>MEPLGIAFSSEVNKAVAASVQSQQALLVYCSGGDDSWLNSWFTKDLGLKVKDRCVALKLSQNSQEFSYFKAIIPNIAAPSVCCIRNGQVQVVLDEKSDASKCSQELTDYLMPQESNVTSAVGTRKISKDVESYQKDLMEQRRKEREERNRIRKLVEADRKELKSRERCLKAEASGHKEPKDNYIKNLGSKANKCALLFRLFDGNSISHEFPSNLTLKEVRQWVALNRTDGNTPYVFHRAIPRSTFQKSQESQNLSDLNLTPRSALILKPLDTEDLNPRIMNAQDPGLLGRMYNSVSNWWATPAKETQPASEGNAKASQSEDATSEPSSKYVSPATSPFLSHRLGRNPSELSLPSRPVSPNVYKFVNSGDKAEEDRDETFNGNNVSLEDKKKD</sequence>
<evidence type="ECO:0000256" key="1">
    <source>
        <dbReference type="SAM" id="Coils"/>
    </source>
</evidence>
<dbReference type="SUPFAM" id="SSF54236">
    <property type="entry name" value="Ubiquitin-like"/>
    <property type="match status" value="1"/>
</dbReference>
<gene>
    <name evidence="4" type="ORF">LAMI_0H11474G</name>
</gene>
<name>A0A1G4KHG9_9SACH</name>
<dbReference type="InterPro" id="IPR029071">
    <property type="entry name" value="Ubiquitin-like_domsf"/>
</dbReference>
<dbReference type="GO" id="GO:0036503">
    <property type="term" value="P:ERAD pathway"/>
    <property type="evidence" value="ECO:0007669"/>
    <property type="project" value="TreeGrafter"/>
</dbReference>
<feature type="compositionally biased region" description="Polar residues" evidence="2">
    <location>
        <begin position="307"/>
        <end position="338"/>
    </location>
</feature>
<dbReference type="OrthoDB" id="2445133at2759"/>
<dbReference type="GO" id="GO:0005783">
    <property type="term" value="C:endoplasmic reticulum"/>
    <property type="evidence" value="ECO:0007669"/>
    <property type="project" value="TreeGrafter"/>
</dbReference>
<proteinExistence type="predicted"/>
<keyword evidence="5" id="KW-1185">Reference proteome</keyword>